<dbReference type="PANTHER" id="PTHR35788:SF1">
    <property type="entry name" value="EXPORTED PROTEIN"/>
    <property type="match status" value="1"/>
</dbReference>
<comment type="caution">
    <text evidence="2">The sequence shown here is derived from an EMBL/GenBank/DDBJ whole genome shotgun (WGS) entry which is preliminary data.</text>
</comment>
<protein>
    <recommendedName>
        <fullName evidence="1">YoaR-like putative peptidoglycan binding domain-containing protein</fullName>
    </recommendedName>
</protein>
<feature type="domain" description="YoaR-like putative peptidoglycan binding" evidence="1">
    <location>
        <begin position="79"/>
        <end position="180"/>
    </location>
</feature>
<dbReference type="EMBL" id="PEZP01000019">
    <property type="protein sequence ID" value="PIT98277.1"/>
    <property type="molecule type" value="Genomic_DNA"/>
</dbReference>
<name>A0A2M6WZU6_9BACT</name>
<reference evidence="3" key="1">
    <citation type="submission" date="2017-09" db="EMBL/GenBank/DDBJ databases">
        <title>Depth-based differentiation of microbial function through sediment-hosted aquifers and enrichment of novel symbionts in the deep terrestrial subsurface.</title>
        <authorList>
            <person name="Probst A.J."/>
            <person name="Ladd B."/>
            <person name="Jarett J.K."/>
            <person name="Geller-Mcgrath D.E."/>
            <person name="Sieber C.M.K."/>
            <person name="Emerson J.B."/>
            <person name="Anantharaman K."/>
            <person name="Thomas B.C."/>
            <person name="Malmstrom R."/>
            <person name="Stieglmeier M."/>
            <person name="Klingl A."/>
            <person name="Woyke T."/>
            <person name="Ryan C.M."/>
            <person name="Banfield J.F."/>
        </authorList>
    </citation>
    <scope>NUCLEOTIDE SEQUENCE [LARGE SCALE GENOMIC DNA]</scope>
</reference>
<accession>A0A2M6WZU6</accession>
<dbReference type="InterPro" id="IPR022029">
    <property type="entry name" value="YoaR-like_PG-bd"/>
</dbReference>
<evidence type="ECO:0000313" key="3">
    <source>
        <dbReference type="Proteomes" id="UP000230731"/>
    </source>
</evidence>
<dbReference type="InterPro" id="IPR052913">
    <property type="entry name" value="Glycopeptide_resist_protein"/>
</dbReference>
<dbReference type="AlphaFoldDB" id="A0A2M6WZU6"/>
<proteinExistence type="predicted"/>
<sequence>MTLPQTLAASVVAAAVVLGGAALLTPIVFADRLPAGLTVGSRRLAGLPAWHLAAGLALVEQDITQRTVRLTLRGHTVQRTLEELGVSLDMTRTQQAVRSRMHASLASLLPQRITPQVAIDAAQLQERLREDFAGLIALPQNAALAVSGGQATLIPGQAGEAVNVQQLAAQLADKAAADQPIELAVAPSPPAIADEAALALKPYIDQLLREGLILAHPDGEMVIKPFTLERLLTFTPGADAGGGRLIAQLNREQFAEYITTTVSPEIERPPQDARFEMVDGKVAQFALPQAGRTIDLDATIRHANAALTAGQTRFALVIAETQPAVADAAGIEALGITQLLAVGESDFAGSPKNRKHNIAVGADRYHGVLLPPGAEFSFNELLGPVTAAAGFKPELVIKNNVTTPEYGGGLCQVSTTVFRAALNAGLEITARRNHSYAVRYYGTPGLDATIYPPYTDLRFKNNTPGYILIQRRLEGTRLAFEFWGTSDGREVEIIGPHVYDRQPDGAVKAALTQKVVKDGQAMIDETFYSRYRSPKLFPTVVAANRG</sequence>
<dbReference type="Pfam" id="PF12229">
    <property type="entry name" value="PG_binding_4"/>
    <property type="match status" value="1"/>
</dbReference>
<evidence type="ECO:0000313" key="2">
    <source>
        <dbReference type="EMBL" id="PIT98277.1"/>
    </source>
</evidence>
<dbReference type="Proteomes" id="UP000230731">
    <property type="component" value="Unassembled WGS sequence"/>
</dbReference>
<gene>
    <name evidence="2" type="ORF">COT71_01625</name>
</gene>
<organism evidence="2 3">
    <name type="scientific">Candidatus Andersenbacteria bacterium CG10_big_fil_rev_8_21_14_0_10_54_11</name>
    <dbReference type="NCBI Taxonomy" id="1974485"/>
    <lineage>
        <taxon>Bacteria</taxon>
        <taxon>Candidatus Anderseniibacteriota</taxon>
    </lineage>
</organism>
<dbReference type="InterPro" id="IPR007391">
    <property type="entry name" value="Vancomycin_resist_VanW"/>
</dbReference>
<dbReference type="PANTHER" id="PTHR35788">
    <property type="entry name" value="EXPORTED PROTEIN-RELATED"/>
    <property type="match status" value="1"/>
</dbReference>
<evidence type="ECO:0000259" key="1">
    <source>
        <dbReference type="Pfam" id="PF12229"/>
    </source>
</evidence>
<dbReference type="Pfam" id="PF04294">
    <property type="entry name" value="VanW"/>
    <property type="match status" value="1"/>
</dbReference>